<gene>
    <name evidence="1" type="ORF">SPARVUS_LOCUS4779161</name>
</gene>
<reference evidence="1" key="1">
    <citation type="submission" date="2023-05" db="EMBL/GenBank/DDBJ databases">
        <authorList>
            <person name="Stuckert A."/>
        </authorList>
    </citation>
    <scope>NUCLEOTIDE SEQUENCE</scope>
</reference>
<comment type="caution">
    <text evidence="1">The sequence shown here is derived from an EMBL/GenBank/DDBJ whole genome shotgun (WGS) entry which is preliminary data.</text>
</comment>
<accession>A0ABN9CF56</accession>
<sequence>MTSSHSNCACTASGARSDRWCTKSLGHSGSPIDGKN</sequence>
<dbReference type="EMBL" id="CATNWA010009329">
    <property type="protein sequence ID" value="CAI9557851.1"/>
    <property type="molecule type" value="Genomic_DNA"/>
</dbReference>
<proteinExistence type="predicted"/>
<evidence type="ECO:0000313" key="2">
    <source>
        <dbReference type="Proteomes" id="UP001162483"/>
    </source>
</evidence>
<evidence type="ECO:0000313" key="1">
    <source>
        <dbReference type="EMBL" id="CAI9557851.1"/>
    </source>
</evidence>
<dbReference type="Proteomes" id="UP001162483">
    <property type="component" value="Unassembled WGS sequence"/>
</dbReference>
<organism evidence="1 2">
    <name type="scientific">Staurois parvus</name>
    <dbReference type="NCBI Taxonomy" id="386267"/>
    <lineage>
        <taxon>Eukaryota</taxon>
        <taxon>Metazoa</taxon>
        <taxon>Chordata</taxon>
        <taxon>Craniata</taxon>
        <taxon>Vertebrata</taxon>
        <taxon>Euteleostomi</taxon>
        <taxon>Amphibia</taxon>
        <taxon>Batrachia</taxon>
        <taxon>Anura</taxon>
        <taxon>Neobatrachia</taxon>
        <taxon>Ranoidea</taxon>
        <taxon>Ranidae</taxon>
        <taxon>Staurois</taxon>
    </lineage>
</organism>
<name>A0ABN9CF56_9NEOB</name>
<keyword evidence="2" id="KW-1185">Reference proteome</keyword>
<protein>
    <submittedName>
        <fullName evidence="1">Uncharacterized protein</fullName>
    </submittedName>
</protein>